<keyword evidence="5" id="KW-0256">Endoplasmic reticulum</keyword>
<keyword evidence="8" id="KW-1185">Reference proteome</keyword>
<evidence type="ECO:0000313" key="8">
    <source>
        <dbReference type="Proteomes" id="UP001285354"/>
    </source>
</evidence>
<organism evidence="7 8">
    <name type="scientific">Diplocarpon rosae</name>
    <dbReference type="NCBI Taxonomy" id="946125"/>
    <lineage>
        <taxon>Eukaryota</taxon>
        <taxon>Fungi</taxon>
        <taxon>Dikarya</taxon>
        <taxon>Ascomycota</taxon>
        <taxon>Pezizomycotina</taxon>
        <taxon>Leotiomycetes</taxon>
        <taxon>Helotiales</taxon>
        <taxon>Drepanopezizaceae</taxon>
        <taxon>Diplocarpon</taxon>
    </lineage>
</organism>
<dbReference type="GO" id="GO:0006488">
    <property type="term" value="P:dolichol-linked oligosaccharide biosynthetic process"/>
    <property type="evidence" value="ECO:0007669"/>
    <property type="project" value="UniProtKB-UniRule"/>
</dbReference>
<dbReference type="AlphaFoldDB" id="A0AAD9WH78"/>
<comment type="subcellular location">
    <subcellularLocation>
        <location evidence="1">Endomembrane system</location>
        <topology evidence="1">Multi-pass membrane protein</topology>
    </subcellularLocation>
    <subcellularLocation>
        <location evidence="5">Endoplasmic reticulum membrane</location>
    </subcellularLocation>
</comment>
<comment type="function">
    <text evidence="5">Plays a key role in early steps of protein N-linked glycosylation by being involved in the conversion of polyprenol into dolichol. Acts as a polyprenal reductase that mediates the reduction of polyprenal into dolichal in a NADP-dependent mechanism. Dolichols are required for the synthesis of dolichol-linked monosaccharides and the oligosaccharide precursor used for N-glycosylation.</text>
</comment>
<name>A0AAD9WH78_9HELO</name>
<dbReference type="PANTHER" id="PTHR14624">
    <property type="entry name" value="DFG10 PROTEIN"/>
    <property type="match status" value="1"/>
</dbReference>
<dbReference type="InterPro" id="IPR001104">
    <property type="entry name" value="3-oxo-5_a-steroid_4-DH_C"/>
</dbReference>
<gene>
    <name evidence="7" type="ORF">QTJ16_001048</name>
</gene>
<comment type="pathway">
    <text evidence="5">Protein modification; protein glycosylation.</text>
</comment>
<dbReference type="GO" id="GO:0016095">
    <property type="term" value="P:polyprenol catabolic process"/>
    <property type="evidence" value="ECO:0007669"/>
    <property type="project" value="UniProtKB-UniRule"/>
</dbReference>
<dbReference type="Proteomes" id="UP001285354">
    <property type="component" value="Unassembled WGS sequence"/>
</dbReference>
<dbReference type="EMBL" id="JAUBYV010000001">
    <property type="protein sequence ID" value="KAK2630228.1"/>
    <property type="molecule type" value="Genomic_DNA"/>
</dbReference>
<evidence type="ECO:0000256" key="1">
    <source>
        <dbReference type="ARBA" id="ARBA00004127"/>
    </source>
</evidence>
<feature type="transmembrane region" description="Helical" evidence="5">
    <location>
        <begin position="190"/>
        <end position="209"/>
    </location>
</feature>
<keyword evidence="3 5" id="KW-1133">Transmembrane helix</keyword>
<reference evidence="7" key="1">
    <citation type="submission" date="2023-06" db="EMBL/GenBank/DDBJ databases">
        <title>Draft genome of Marssonina rosae.</title>
        <authorList>
            <person name="Cheng Q."/>
        </authorList>
    </citation>
    <scope>NUCLEOTIDE SEQUENCE</scope>
    <source>
        <strain evidence="7">R4</strain>
    </source>
</reference>
<evidence type="ECO:0000313" key="7">
    <source>
        <dbReference type="EMBL" id="KAK2630228.1"/>
    </source>
</evidence>
<dbReference type="PROSITE" id="PS50244">
    <property type="entry name" value="S5A_REDUCTASE"/>
    <property type="match status" value="1"/>
</dbReference>
<evidence type="ECO:0000259" key="6">
    <source>
        <dbReference type="Pfam" id="PF02544"/>
    </source>
</evidence>
<feature type="transmembrane region" description="Helical" evidence="5">
    <location>
        <begin position="251"/>
        <end position="271"/>
    </location>
</feature>
<evidence type="ECO:0000256" key="3">
    <source>
        <dbReference type="ARBA" id="ARBA00022989"/>
    </source>
</evidence>
<feature type="domain" description="3-oxo-5-alpha-steroid 4-dehydrogenase C-terminal" evidence="6">
    <location>
        <begin position="187"/>
        <end position="298"/>
    </location>
</feature>
<evidence type="ECO:0000256" key="2">
    <source>
        <dbReference type="ARBA" id="ARBA00022692"/>
    </source>
</evidence>
<comment type="caution">
    <text evidence="7">The sequence shown here is derived from an EMBL/GenBank/DDBJ whole genome shotgun (WGS) entry which is preliminary data.</text>
</comment>
<dbReference type="GO" id="GO:0102389">
    <property type="term" value="F:polyprenol reductase activity"/>
    <property type="evidence" value="ECO:0007669"/>
    <property type="project" value="UniProtKB-UniRule"/>
</dbReference>
<dbReference type="GO" id="GO:0005789">
    <property type="term" value="C:endoplasmic reticulum membrane"/>
    <property type="evidence" value="ECO:0007669"/>
    <property type="project" value="UniProtKB-SubCell"/>
</dbReference>
<comment type="catalytic activity">
    <reaction evidence="5">
        <text>a di-trans,poly-cis-dolichal + NADP(+) = a di-trans,poly-cis-polyprenal + NADPH + H(+)</text>
        <dbReference type="Rhea" id="RHEA:80727"/>
        <dbReference type="Rhea" id="RHEA-COMP:19536"/>
        <dbReference type="Rhea" id="RHEA-COMP:19537"/>
        <dbReference type="ChEBI" id="CHEBI:15378"/>
        <dbReference type="ChEBI" id="CHEBI:57783"/>
        <dbReference type="ChEBI" id="CHEBI:58349"/>
        <dbReference type="ChEBI" id="CHEBI:231623"/>
        <dbReference type="ChEBI" id="CHEBI:231637"/>
        <dbReference type="EC" id="1.3.1.94"/>
    </reaction>
    <physiologicalReaction direction="right-to-left" evidence="5">
        <dbReference type="Rhea" id="RHEA:80729"/>
    </physiologicalReaction>
</comment>
<evidence type="ECO:0000256" key="4">
    <source>
        <dbReference type="ARBA" id="ARBA00023136"/>
    </source>
</evidence>
<feature type="transmembrane region" description="Helical" evidence="5">
    <location>
        <begin position="221"/>
        <end position="245"/>
    </location>
</feature>
<evidence type="ECO:0000256" key="5">
    <source>
        <dbReference type="RuleBase" id="RU367081"/>
    </source>
</evidence>
<dbReference type="GO" id="GO:0003865">
    <property type="term" value="F:3-oxo-5-alpha-steroid 4-dehydrogenase activity"/>
    <property type="evidence" value="ECO:0007669"/>
    <property type="project" value="TreeGrafter"/>
</dbReference>
<keyword evidence="5" id="KW-0560">Oxidoreductase</keyword>
<keyword evidence="5" id="KW-0521">NADP</keyword>
<dbReference type="PANTHER" id="PTHR14624:SF0">
    <property type="entry name" value="POLYPRENOL REDUCTASE"/>
    <property type="match status" value="1"/>
</dbReference>
<protein>
    <recommendedName>
        <fullName evidence="5">Polyprenal reductase</fullName>
        <ecNumber evidence="5">1.3.1.94</ecNumber>
    </recommendedName>
</protein>
<dbReference type="InterPro" id="IPR039698">
    <property type="entry name" value="Dfg10/SRD5A3"/>
</dbReference>
<keyword evidence="4 5" id="KW-0472">Membrane</keyword>
<feature type="transmembrane region" description="Helical" evidence="5">
    <location>
        <begin position="70"/>
        <end position="88"/>
    </location>
</feature>
<sequence>MDPSLLCKTFFLLGTAVDIGGTLNPSFREQIMNYGSRGTTPSTTAKEQKKQPLSLFKYVASIQVPHTWFAHYYVVSVLSSIFWGYQIYNRGSAFKLLATYAQPKPTTMSVNQVILAWALMAFQGSRRLYECITLTRPSQSRMWAGLWLIGIAYYAVMGVSVWIEGVEILAREEPWESLLDIGRPSSKTSIAIPIFILASVAQYDCHVYLASLEKYTLPQRYLFRHILCPHYTSECLIYVAIAIVAAPQSQLFNMTVMTGVGFVASNLGVTADATKRWYAKKFGAERLVGRWRMVPGIY</sequence>
<dbReference type="GO" id="GO:0160198">
    <property type="term" value="F:polyprenal reductase activity"/>
    <property type="evidence" value="ECO:0007669"/>
    <property type="project" value="UniProtKB-EC"/>
</dbReference>
<dbReference type="Pfam" id="PF02544">
    <property type="entry name" value="Steroid_dh"/>
    <property type="match status" value="1"/>
</dbReference>
<proteinExistence type="inferred from homology"/>
<comment type="similarity">
    <text evidence="5">Belongs to the steroid 5-alpha reductase family. Polyprenal reductase subfamily.</text>
</comment>
<accession>A0AAD9WH78</accession>
<feature type="transmembrane region" description="Helical" evidence="5">
    <location>
        <begin position="146"/>
        <end position="170"/>
    </location>
</feature>
<keyword evidence="2 5" id="KW-0812">Transmembrane</keyword>
<dbReference type="EC" id="1.3.1.94" evidence="5"/>